<dbReference type="InterPro" id="IPR001478">
    <property type="entry name" value="PDZ"/>
</dbReference>
<dbReference type="AlphaFoldDB" id="A0A257LWK9"/>
<keyword evidence="3 5" id="KW-0378">Hydrolase</keyword>
<dbReference type="CDD" id="cd07560">
    <property type="entry name" value="Peptidase_S41_CPP"/>
    <property type="match status" value="1"/>
</dbReference>
<dbReference type="SMART" id="SM00245">
    <property type="entry name" value="TSPc"/>
    <property type="match status" value="1"/>
</dbReference>
<evidence type="ECO:0000256" key="4">
    <source>
        <dbReference type="ARBA" id="ARBA00022825"/>
    </source>
</evidence>
<dbReference type="SUPFAM" id="SSF52096">
    <property type="entry name" value="ClpP/crotonase"/>
    <property type="match status" value="1"/>
</dbReference>
<keyword evidence="4 5" id="KW-0720">Serine protease</keyword>
<dbReference type="GO" id="GO:0008236">
    <property type="term" value="F:serine-type peptidase activity"/>
    <property type="evidence" value="ECO:0007669"/>
    <property type="project" value="UniProtKB-KW"/>
</dbReference>
<dbReference type="InterPro" id="IPR004447">
    <property type="entry name" value="Peptidase_S41A"/>
</dbReference>
<evidence type="ECO:0000256" key="1">
    <source>
        <dbReference type="ARBA" id="ARBA00009179"/>
    </source>
</evidence>
<evidence type="ECO:0000256" key="5">
    <source>
        <dbReference type="RuleBase" id="RU004404"/>
    </source>
</evidence>
<dbReference type="Pfam" id="PF22694">
    <property type="entry name" value="CtpB_N-like"/>
    <property type="match status" value="1"/>
</dbReference>
<dbReference type="Gene3D" id="3.30.750.44">
    <property type="match status" value="1"/>
</dbReference>
<dbReference type="GO" id="GO:0007165">
    <property type="term" value="P:signal transduction"/>
    <property type="evidence" value="ECO:0007669"/>
    <property type="project" value="TreeGrafter"/>
</dbReference>
<comment type="caution">
    <text evidence="7">The sequence shown here is derived from an EMBL/GenBank/DDBJ whole genome shotgun (WGS) entry which is preliminary data.</text>
</comment>
<dbReference type="Pfam" id="PF17820">
    <property type="entry name" value="PDZ_6"/>
    <property type="match status" value="1"/>
</dbReference>
<dbReference type="GO" id="GO:0030288">
    <property type="term" value="C:outer membrane-bounded periplasmic space"/>
    <property type="evidence" value="ECO:0007669"/>
    <property type="project" value="TreeGrafter"/>
</dbReference>
<sequence length="509" mass="56600">MKKLRRYGIIMVAIVPLLLFIHGQIQVQTTRHNLQKLSEFTYILQLVKSNWVREVELDTLIDFAIQGMLKSLDPHSAYLTPEGTEELTIQSKGKYGGLGIQIGIRDGWLTVIAPIEGTPADRAGMRAGDRIIKIEGVSTKGITLQEAVKKLRGDPGTKVTITVERPGMEEPFDLTITRAIIEIKSVPYYGVLEDDIGYIRLAHFDGGAADEVRKAVDGLRSQGVRKFILDLRSNPGGLLKEAVNVADIFIGKDSLVVSVRGRNPSINRDYKAIQSGPPPWPVVVLVDRGSASASEIVSGAIQDWERGVILGDTTFGKGSVQHIFRVTGDRVLKLTTALYYTPSGRCIHRADTLRYLLRVPTAKDTFYTLGKRHRLQVGGGGIIPDIVHETRYVSPIVNKIMRKGLFLTFGARYAREHTELKPGFDLSDDVLEGFKSELHAHDVEFADSEFVAHKDEIKLRLKMAIAETKWGSAGRYEVWLKADPWVNEAVEILKASETLDGLFEQASRY</sequence>
<keyword evidence="2 5" id="KW-0645">Protease</keyword>
<dbReference type="InterPro" id="IPR036034">
    <property type="entry name" value="PDZ_sf"/>
</dbReference>
<dbReference type="NCBIfam" id="TIGR00225">
    <property type="entry name" value="prc"/>
    <property type="match status" value="1"/>
</dbReference>
<evidence type="ECO:0000313" key="8">
    <source>
        <dbReference type="Proteomes" id="UP000216312"/>
    </source>
</evidence>
<dbReference type="InterPro" id="IPR005151">
    <property type="entry name" value="Tail-specific_protease"/>
</dbReference>
<dbReference type="InterPro" id="IPR029045">
    <property type="entry name" value="ClpP/crotonase-like_dom_sf"/>
</dbReference>
<dbReference type="SUPFAM" id="SSF50156">
    <property type="entry name" value="PDZ domain-like"/>
    <property type="match status" value="1"/>
</dbReference>
<dbReference type="SMART" id="SM00228">
    <property type="entry name" value="PDZ"/>
    <property type="match status" value="1"/>
</dbReference>
<organism evidence="7 8">
    <name type="scientific">candidate division WOR-3 bacterium 4484_18</name>
    <dbReference type="NCBI Taxonomy" id="2020626"/>
    <lineage>
        <taxon>Bacteria</taxon>
        <taxon>Bacteria division WOR-3</taxon>
    </lineage>
</organism>
<dbReference type="GO" id="GO:0004175">
    <property type="term" value="F:endopeptidase activity"/>
    <property type="evidence" value="ECO:0007669"/>
    <property type="project" value="TreeGrafter"/>
</dbReference>
<dbReference type="InterPro" id="IPR041489">
    <property type="entry name" value="PDZ_6"/>
</dbReference>
<reference evidence="8" key="1">
    <citation type="submission" date="2017-07" db="EMBL/GenBank/DDBJ databases">
        <title>Novel pathways for hydrocarbon cycling and metabolic interdependencies in hydrothermal sediment communities.</title>
        <authorList>
            <person name="Dombrowski N."/>
            <person name="Seitz K."/>
            <person name="Teske A."/>
            <person name="Baker B."/>
        </authorList>
    </citation>
    <scope>NUCLEOTIDE SEQUENCE [LARGE SCALE GENOMIC DNA]</scope>
</reference>
<comment type="similarity">
    <text evidence="1 5">Belongs to the peptidase S41A family.</text>
</comment>
<feature type="domain" description="PDZ" evidence="6">
    <location>
        <begin position="86"/>
        <end position="152"/>
    </location>
</feature>
<dbReference type="Gene3D" id="2.30.42.10">
    <property type="match status" value="1"/>
</dbReference>
<dbReference type="Gene3D" id="3.90.226.10">
    <property type="entry name" value="2-enoyl-CoA Hydratase, Chain A, domain 1"/>
    <property type="match status" value="1"/>
</dbReference>
<evidence type="ECO:0000313" key="7">
    <source>
        <dbReference type="EMBL" id="OYV03151.1"/>
    </source>
</evidence>
<dbReference type="PANTHER" id="PTHR32060">
    <property type="entry name" value="TAIL-SPECIFIC PROTEASE"/>
    <property type="match status" value="1"/>
</dbReference>
<dbReference type="PROSITE" id="PS50106">
    <property type="entry name" value="PDZ"/>
    <property type="match status" value="1"/>
</dbReference>
<dbReference type="Proteomes" id="UP000216312">
    <property type="component" value="Unassembled WGS sequence"/>
</dbReference>
<dbReference type="EMBL" id="NMUJ01000019">
    <property type="protein sequence ID" value="OYV03151.1"/>
    <property type="molecule type" value="Genomic_DNA"/>
</dbReference>
<evidence type="ECO:0000259" key="6">
    <source>
        <dbReference type="PROSITE" id="PS50106"/>
    </source>
</evidence>
<gene>
    <name evidence="7" type="ORF">CGW93_02280</name>
</gene>
<dbReference type="CDD" id="cd06782">
    <property type="entry name" value="cpPDZ_CPP-like"/>
    <property type="match status" value="1"/>
</dbReference>
<accession>A0A257LWK9</accession>
<dbReference type="Pfam" id="PF03572">
    <property type="entry name" value="Peptidase_S41"/>
    <property type="match status" value="1"/>
</dbReference>
<protein>
    <recommendedName>
        <fullName evidence="6">PDZ domain-containing protein</fullName>
    </recommendedName>
</protein>
<evidence type="ECO:0000256" key="2">
    <source>
        <dbReference type="ARBA" id="ARBA00022670"/>
    </source>
</evidence>
<proteinExistence type="inferred from homology"/>
<evidence type="ECO:0000256" key="3">
    <source>
        <dbReference type="ARBA" id="ARBA00022801"/>
    </source>
</evidence>
<dbReference type="FunFam" id="2.30.42.10:FF:000063">
    <property type="entry name" value="Peptidase, S41 family"/>
    <property type="match status" value="1"/>
</dbReference>
<dbReference type="InterPro" id="IPR055210">
    <property type="entry name" value="CtpA/B_N"/>
</dbReference>
<dbReference type="PANTHER" id="PTHR32060:SF30">
    <property type="entry name" value="CARBOXY-TERMINAL PROCESSING PROTEASE CTPA"/>
    <property type="match status" value="1"/>
</dbReference>
<dbReference type="GO" id="GO:0006508">
    <property type="term" value="P:proteolysis"/>
    <property type="evidence" value="ECO:0007669"/>
    <property type="project" value="UniProtKB-KW"/>
</dbReference>
<name>A0A257LWK9_UNCW3</name>